<reference evidence="2" key="1">
    <citation type="journal article" date="2019" name="Sci. Rep.">
        <title>Draft genome of Tanacetum cinerariifolium, the natural source of mosquito coil.</title>
        <authorList>
            <person name="Yamashiro T."/>
            <person name="Shiraishi A."/>
            <person name="Satake H."/>
            <person name="Nakayama K."/>
        </authorList>
    </citation>
    <scope>NUCLEOTIDE SEQUENCE</scope>
</reference>
<evidence type="ECO:0000256" key="1">
    <source>
        <dbReference type="SAM" id="MobiDB-lite"/>
    </source>
</evidence>
<organism evidence="2">
    <name type="scientific">Tanacetum cinerariifolium</name>
    <name type="common">Dalmatian daisy</name>
    <name type="synonym">Chrysanthemum cinerariifolium</name>
    <dbReference type="NCBI Taxonomy" id="118510"/>
    <lineage>
        <taxon>Eukaryota</taxon>
        <taxon>Viridiplantae</taxon>
        <taxon>Streptophyta</taxon>
        <taxon>Embryophyta</taxon>
        <taxon>Tracheophyta</taxon>
        <taxon>Spermatophyta</taxon>
        <taxon>Magnoliopsida</taxon>
        <taxon>eudicotyledons</taxon>
        <taxon>Gunneridae</taxon>
        <taxon>Pentapetalae</taxon>
        <taxon>asterids</taxon>
        <taxon>campanulids</taxon>
        <taxon>Asterales</taxon>
        <taxon>Asteraceae</taxon>
        <taxon>Asteroideae</taxon>
        <taxon>Anthemideae</taxon>
        <taxon>Anthemidinae</taxon>
        <taxon>Tanacetum</taxon>
    </lineage>
</organism>
<name>A0A6L2NSY2_TANCI</name>
<sequence>MALSNNDSKGTCIKGGFEWAFVALFDQDIRTFTGSMPMAEVQLPAEHNILANKQQHSEQSESVYDHICWKSVVRLLAENEKLNKENEHLKQTYKDISDFIIKKSVQAKDHADSLIVQLNFTPYYLPIVRESASTKPHHVNAPSSSRNSKKESYGSNDMAQNYYLEETKKKTQDKNKNLKPREMPSAKTHHTPNACTPKPRRNNQTSRNWYASKSCEETL</sequence>
<protein>
    <submittedName>
        <fullName evidence="2">Uncharacterized protein</fullName>
    </submittedName>
</protein>
<dbReference type="AlphaFoldDB" id="A0A6L2NSY2"/>
<feature type="compositionally biased region" description="Polar residues" evidence="1">
    <location>
        <begin position="202"/>
        <end position="211"/>
    </location>
</feature>
<dbReference type="EMBL" id="BKCJ010009596">
    <property type="protein sequence ID" value="GEU87705.1"/>
    <property type="molecule type" value="Genomic_DNA"/>
</dbReference>
<comment type="caution">
    <text evidence="2">The sequence shown here is derived from an EMBL/GenBank/DDBJ whole genome shotgun (WGS) entry which is preliminary data.</text>
</comment>
<feature type="compositionally biased region" description="Basic and acidic residues" evidence="1">
    <location>
        <begin position="165"/>
        <end position="184"/>
    </location>
</feature>
<accession>A0A6L2NSY2</accession>
<feature type="region of interest" description="Disordered" evidence="1">
    <location>
        <begin position="134"/>
        <end position="219"/>
    </location>
</feature>
<evidence type="ECO:0000313" key="2">
    <source>
        <dbReference type="EMBL" id="GEU87705.1"/>
    </source>
</evidence>
<proteinExistence type="predicted"/>
<gene>
    <name evidence="2" type="ORF">Tci_059683</name>
</gene>